<name>A0A9P7W3B7_9AGAR</name>
<evidence type="ECO:0000313" key="2">
    <source>
        <dbReference type="Proteomes" id="UP000812287"/>
    </source>
</evidence>
<reference evidence="1" key="1">
    <citation type="submission" date="2020-11" db="EMBL/GenBank/DDBJ databases">
        <title>Adaptations for nitrogen fixation in a non-lichenized fungal sporocarp promotes dispersal by wood-feeding termites.</title>
        <authorList>
            <consortium name="DOE Joint Genome Institute"/>
            <person name="Koch R.A."/>
            <person name="Yoon G."/>
            <person name="Arayal U."/>
            <person name="Lail K."/>
            <person name="Amirebrahimi M."/>
            <person name="Labutti K."/>
            <person name="Lipzen A."/>
            <person name="Riley R."/>
            <person name="Barry K."/>
            <person name="Henrissat B."/>
            <person name="Grigoriev I.V."/>
            <person name="Herr J.R."/>
            <person name="Aime M.C."/>
        </authorList>
    </citation>
    <scope>NUCLEOTIDE SEQUENCE</scope>
    <source>
        <strain evidence="1">MCA 3950</strain>
    </source>
</reference>
<organism evidence="1 2">
    <name type="scientific">Guyanagaster necrorhizus</name>
    <dbReference type="NCBI Taxonomy" id="856835"/>
    <lineage>
        <taxon>Eukaryota</taxon>
        <taxon>Fungi</taxon>
        <taxon>Dikarya</taxon>
        <taxon>Basidiomycota</taxon>
        <taxon>Agaricomycotina</taxon>
        <taxon>Agaricomycetes</taxon>
        <taxon>Agaricomycetidae</taxon>
        <taxon>Agaricales</taxon>
        <taxon>Marasmiineae</taxon>
        <taxon>Physalacriaceae</taxon>
        <taxon>Guyanagaster</taxon>
    </lineage>
</organism>
<dbReference type="EMBL" id="MU250524">
    <property type="protein sequence ID" value="KAG7451877.1"/>
    <property type="molecule type" value="Genomic_DNA"/>
</dbReference>
<keyword evidence="2" id="KW-1185">Reference proteome</keyword>
<comment type="caution">
    <text evidence="1">The sequence shown here is derived from an EMBL/GenBank/DDBJ whole genome shotgun (WGS) entry which is preliminary data.</text>
</comment>
<dbReference type="RefSeq" id="XP_043045377.1">
    <property type="nucleotide sequence ID" value="XM_043180312.1"/>
</dbReference>
<proteinExistence type="predicted"/>
<protein>
    <submittedName>
        <fullName evidence="1">Uncharacterized protein</fullName>
    </submittedName>
</protein>
<dbReference type="AlphaFoldDB" id="A0A9P7W3B7"/>
<dbReference type="GeneID" id="66102608"/>
<evidence type="ECO:0000313" key="1">
    <source>
        <dbReference type="EMBL" id="KAG7451877.1"/>
    </source>
</evidence>
<dbReference type="Proteomes" id="UP000812287">
    <property type="component" value="Unassembled WGS sequence"/>
</dbReference>
<sequence length="89" mass="10261">MGMEWRIRRYVLEIEYNRRVGEGSGRTRKVRANHPLVSPSAFDHFRAKVSLKAFIYPFLIPDSLDSFLFPSILVLFLASPSYEGLENSP</sequence>
<gene>
    <name evidence="1" type="ORF">BT62DRAFT_269582</name>
</gene>
<accession>A0A9P7W3B7</accession>